<reference evidence="4" key="1">
    <citation type="journal article" date="2019" name="Int. J. Syst. Evol. Microbiol.">
        <title>The Global Catalogue of Microorganisms (GCM) 10K type strain sequencing project: providing services to taxonomists for standard genome sequencing and annotation.</title>
        <authorList>
            <consortium name="The Broad Institute Genomics Platform"/>
            <consortium name="The Broad Institute Genome Sequencing Center for Infectious Disease"/>
            <person name="Wu L."/>
            <person name="Ma J."/>
        </authorList>
    </citation>
    <scope>NUCLEOTIDE SEQUENCE [LARGE SCALE GENOMIC DNA]</scope>
    <source>
        <strain evidence="4">CCUG 43304</strain>
    </source>
</reference>
<protein>
    <submittedName>
        <fullName evidence="3">TIGR03557 family F420-dependent LLM class oxidoreductase</fullName>
        <ecNumber evidence="3">1.-.-.-</ecNumber>
    </submittedName>
</protein>
<evidence type="ECO:0000259" key="2">
    <source>
        <dbReference type="Pfam" id="PF00296"/>
    </source>
</evidence>
<dbReference type="GO" id="GO:0016491">
    <property type="term" value="F:oxidoreductase activity"/>
    <property type="evidence" value="ECO:0007669"/>
    <property type="project" value="UniProtKB-KW"/>
</dbReference>
<dbReference type="NCBIfam" id="TIGR03557">
    <property type="entry name" value="F420_G6P_family"/>
    <property type="match status" value="1"/>
</dbReference>
<dbReference type="RefSeq" id="WP_386730080.1">
    <property type="nucleotide sequence ID" value="NZ_JBHSTP010000002.1"/>
</dbReference>
<organism evidence="3 4">
    <name type="scientific">Luethyella okanaganae</name>
    <dbReference type="NCBI Taxonomy" id="69372"/>
    <lineage>
        <taxon>Bacteria</taxon>
        <taxon>Bacillati</taxon>
        <taxon>Actinomycetota</taxon>
        <taxon>Actinomycetes</taxon>
        <taxon>Micrococcales</taxon>
        <taxon>Microbacteriaceae</taxon>
        <taxon>Luethyella</taxon>
    </lineage>
</organism>
<dbReference type="Gene3D" id="3.20.20.30">
    <property type="entry name" value="Luciferase-like domain"/>
    <property type="match status" value="1"/>
</dbReference>
<accession>A0ABW1VG91</accession>
<dbReference type="InterPro" id="IPR011251">
    <property type="entry name" value="Luciferase-like_dom"/>
</dbReference>
<dbReference type="PANTHER" id="PTHR43244">
    <property type="match status" value="1"/>
</dbReference>
<dbReference type="EC" id="1.-.-.-" evidence="3"/>
<proteinExistence type="predicted"/>
<dbReference type="PANTHER" id="PTHR43244:SF1">
    <property type="entry name" value="5,10-METHYLENETETRAHYDROMETHANOPTERIN REDUCTASE"/>
    <property type="match status" value="1"/>
</dbReference>
<keyword evidence="1 3" id="KW-0560">Oxidoreductase</keyword>
<evidence type="ECO:0000256" key="1">
    <source>
        <dbReference type="ARBA" id="ARBA00023002"/>
    </source>
</evidence>
<dbReference type="CDD" id="cd01097">
    <property type="entry name" value="Tetrahydromethanopterin_reductase"/>
    <property type="match status" value="1"/>
</dbReference>
<keyword evidence="4" id="KW-1185">Reference proteome</keyword>
<dbReference type="EMBL" id="JBHSTP010000002">
    <property type="protein sequence ID" value="MFC6356115.1"/>
    <property type="molecule type" value="Genomic_DNA"/>
</dbReference>
<dbReference type="InterPro" id="IPR050564">
    <property type="entry name" value="F420-G6PD/mer"/>
</dbReference>
<dbReference type="Pfam" id="PF00296">
    <property type="entry name" value="Bac_luciferase"/>
    <property type="match status" value="1"/>
</dbReference>
<dbReference type="InterPro" id="IPR019945">
    <property type="entry name" value="F420_G6P_DH-rel"/>
</dbReference>
<sequence length="333" mass="36860">MTDVQFGYAAMLEQFAPAEAVALSHYAEEHGFSGVMAADHFQPWVPAQGQSSFVWSVLAAIAERTRGDLGPGVTAPTFRWHPAMVAQASATLASMYPGRHWLGLGSGEALNEHIVGQYWPEAPERINRMFEAIEIIKKLFAASLAGRDTKHAGQYYKLESTRLWTMPEVAPEILVATAGPVTAKRAGKTVDGLITVGAPLEKIAMLFAKFDEGAREAGKDPSTMPKVLQLHMSWAPTDEEASRNAMVEWPNGGMRFPKGDIRSPFELEQMAKLVRPEDFEGRMVISADPDVHRASIQRFADLGFDRIYLHNVGRNQREWIDVFGRDVLPAITR</sequence>
<gene>
    <name evidence="3" type="ORF">ACFQB0_08350</name>
</gene>
<feature type="domain" description="Luciferase-like" evidence="2">
    <location>
        <begin position="13"/>
        <end position="306"/>
    </location>
</feature>
<comment type="caution">
    <text evidence="3">The sequence shown here is derived from an EMBL/GenBank/DDBJ whole genome shotgun (WGS) entry which is preliminary data.</text>
</comment>
<dbReference type="SUPFAM" id="SSF51679">
    <property type="entry name" value="Bacterial luciferase-like"/>
    <property type="match status" value="1"/>
</dbReference>
<dbReference type="Proteomes" id="UP001596306">
    <property type="component" value="Unassembled WGS sequence"/>
</dbReference>
<evidence type="ECO:0000313" key="3">
    <source>
        <dbReference type="EMBL" id="MFC6356115.1"/>
    </source>
</evidence>
<name>A0ABW1VG91_9MICO</name>
<evidence type="ECO:0000313" key="4">
    <source>
        <dbReference type="Proteomes" id="UP001596306"/>
    </source>
</evidence>
<dbReference type="InterPro" id="IPR036661">
    <property type="entry name" value="Luciferase-like_sf"/>
</dbReference>